<name>A0A5D2WAL6_GOSMU</name>
<reference evidence="1 2" key="1">
    <citation type="submission" date="2019-07" db="EMBL/GenBank/DDBJ databases">
        <title>WGS assembly of Gossypium mustelinum.</title>
        <authorList>
            <person name="Chen Z.J."/>
            <person name="Sreedasyam A."/>
            <person name="Ando A."/>
            <person name="Song Q."/>
            <person name="De L."/>
            <person name="Hulse-Kemp A."/>
            <person name="Ding M."/>
            <person name="Ye W."/>
            <person name="Kirkbride R."/>
            <person name="Jenkins J."/>
            <person name="Plott C."/>
            <person name="Lovell J."/>
            <person name="Lin Y.-M."/>
            <person name="Vaughn R."/>
            <person name="Liu B."/>
            <person name="Li W."/>
            <person name="Simpson S."/>
            <person name="Scheffler B."/>
            <person name="Saski C."/>
            <person name="Grover C."/>
            <person name="Hu G."/>
            <person name="Conover J."/>
            <person name="Carlson J."/>
            <person name="Shu S."/>
            <person name="Boston L."/>
            <person name="Williams M."/>
            <person name="Peterson D."/>
            <person name="Mcgee K."/>
            <person name="Jones D."/>
            <person name="Wendel J."/>
            <person name="Stelly D."/>
            <person name="Grimwood J."/>
            <person name="Schmutz J."/>
        </authorList>
    </citation>
    <scope>NUCLEOTIDE SEQUENCE [LARGE SCALE GENOMIC DNA]</scope>
    <source>
        <strain evidence="1">1408120.09</strain>
    </source>
</reference>
<evidence type="ECO:0000313" key="2">
    <source>
        <dbReference type="Proteomes" id="UP000323597"/>
    </source>
</evidence>
<dbReference type="Proteomes" id="UP000323597">
    <property type="component" value="Chromosome D01"/>
</dbReference>
<accession>A0A5D2WAL6</accession>
<gene>
    <name evidence="1" type="ORF">E1A91_D01G175400v1</name>
</gene>
<protein>
    <submittedName>
        <fullName evidence="1">Uncharacterized protein</fullName>
    </submittedName>
</protein>
<keyword evidence="2" id="KW-1185">Reference proteome</keyword>
<proteinExistence type="predicted"/>
<dbReference type="EMBL" id="CM017649">
    <property type="protein sequence ID" value="TYI97890.1"/>
    <property type="molecule type" value="Genomic_DNA"/>
</dbReference>
<dbReference type="AlphaFoldDB" id="A0A5D2WAL6"/>
<sequence length="39" mass="4755">MKGREKWCFTSKPGQKLAITIWLHRRYMFIGREEESKVL</sequence>
<evidence type="ECO:0000313" key="1">
    <source>
        <dbReference type="EMBL" id="TYI97890.1"/>
    </source>
</evidence>
<organism evidence="1 2">
    <name type="scientific">Gossypium mustelinum</name>
    <name type="common">Cotton</name>
    <name type="synonym">Gossypium caicoense</name>
    <dbReference type="NCBI Taxonomy" id="34275"/>
    <lineage>
        <taxon>Eukaryota</taxon>
        <taxon>Viridiplantae</taxon>
        <taxon>Streptophyta</taxon>
        <taxon>Embryophyta</taxon>
        <taxon>Tracheophyta</taxon>
        <taxon>Spermatophyta</taxon>
        <taxon>Magnoliopsida</taxon>
        <taxon>eudicotyledons</taxon>
        <taxon>Gunneridae</taxon>
        <taxon>Pentapetalae</taxon>
        <taxon>rosids</taxon>
        <taxon>malvids</taxon>
        <taxon>Malvales</taxon>
        <taxon>Malvaceae</taxon>
        <taxon>Malvoideae</taxon>
        <taxon>Gossypium</taxon>
    </lineage>
</organism>